<keyword evidence="2" id="KW-0067">ATP-binding</keyword>
<dbReference type="AlphaFoldDB" id="A0A3M0ACL2"/>
<keyword evidence="2" id="KW-0547">Nucleotide-binding</keyword>
<evidence type="ECO:0000313" key="3">
    <source>
        <dbReference type="Proteomes" id="UP000267187"/>
    </source>
</evidence>
<proteinExistence type="predicted"/>
<sequence length="907" mass="102887">MKNYAINIDGCINILNDASTAAKHLTEMLKDDAVTLNEKLKILNRHIIKIVTMKELARFSEFWFKHNSSENVKSLATRLASKNKSDMAVNLLNNIGLSREADTLREEIFKLNKNKDLDKKRLERLNQIDELFLADQSGIRRYLSDDLQVLKRHSDLPISRRIDATNFSWFLTKSYGTKIYGDVLEVGKLRCGKSYRLMHWADLRAKYILTRSLGETVSLGVIDNAVEGIGSFIPTSSPELDLKTVQYFNKEGRWYYPSAFELLSGENNSEIESHRFTSSILGDFGEVIPTPAQAKAIYSPGNIIIDGPAGTGKTTSILQKVRIECAQNGVRADRVLVVAKHDGVKRQFLKLLEENRVNDVRVVSFKEANNERTSAFLNCDTALIAKLKSSAKRLVDEVASIRGELSDFSRDNVTETSPTVYKRDDIFGLKTLRAIDLSDELIRSIEDTRLEHTEWIRLRNMLASRRNHLRQEHLKQQVKEALESVVLKRTEISTTVARGNLVDTLVLSRWSLTLTPADKDRSKELDARLFSINTNYGSNPDAVAIEKQLAHDAIDFLVDVSDSQEEAMLKLLFNNFRFEDSLDHVTKNIDQKVKEDLNELDTTTTEQKEKHNKAFKDSEDVLREFEKQLYSLSNLKAFAGDSERAWVISTYIDKLIDPSLLNFDLMIIDEAQDLDARMIEALAQRARCLMLSGDEAQSENADGLHRWANLITPEFFKDDRLEIHSLKVNFRQSYELGAFNHNFRQALLNRDFEDIRSEYFDNQAGYPHPELKAVSSTSELLDVINELIKFAKESLDEIVPVTVIYGSLGERDALLGALKGLKVESETNRLDSFDYVPDVILVSSSEVAGRSFPVVCFRLESSLPLATTYIRTSRATVKLVMFCDDICVLPPPIVNLHSEGLLNICGY</sequence>
<dbReference type="EMBL" id="REFJ01000001">
    <property type="protein sequence ID" value="RMA82680.1"/>
    <property type="molecule type" value="Genomic_DNA"/>
</dbReference>
<dbReference type="InterPro" id="IPR027417">
    <property type="entry name" value="P-loop_NTPase"/>
</dbReference>
<evidence type="ECO:0000313" key="2">
    <source>
        <dbReference type="EMBL" id="RMA82680.1"/>
    </source>
</evidence>
<accession>A0A3M0ACL2</accession>
<dbReference type="Pfam" id="PF01443">
    <property type="entry name" value="Viral_helicase1"/>
    <property type="match status" value="1"/>
</dbReference>
<keyword evidence="2" id="KW-0378">Hydrolase</keyword>
<name>A0A3M0ACL2_9GAMM</name>
<dbReference type="GO" id="GO:0005524">
    <property type="term" value="F:ATP binding"/>
    <property type="evidence" value="ECO:0007669"/>
    <property type="project" value="InterPro"/>
</dbReference>
<protein>
    <submittedName>
        <fullName evidence="2">UvrD/REP helicase N-terminal domain-containing protein</fullName>
    </submittedName>
</protein>
<keyword evidence="2" id="KW-0347">Helicase</keyword>
<dbReference type="GO" id="GO:0004386">
    <property type="term" value="F:helicase activity"/>
    <property type="evidence" value="ECO:0007669"/>
    <property type="project" value="UniProtKB-KW"/>
</dbReference>
<dbReference type="RefSeq" id="WP_121875995.1">
    <property type="nucleotide sequence ID" value="NZ_REFJ01000001.1"/>
</dbReference>
<dbReference type="Gene3D" id="3.40.50.300">
    <property type="entry name" value="P-loop containing nucleotide triphosphate hydrolases"/>
    <property type="match status" value="1"/>
</dbReference>
<comment type="caution">
    <text evidence="2">The sequence shown here is derived from an EMBL/GenBank/DDBJ whole genome shotgun (WGS) entry which is preliminary data.</text>
</comment>
<feature type="domain" description="(+)RNA virus helicase C-terminal" evidence="1">
    <location>
        <begin position="642"/>
        <end position="702"/>
    </location>
</feature>
<organism evidence="2 3">
    <name type="scientific">Umboniibacter marinipuniceus</name>
    <dbReference type="NCBI Taxonomy" id="569599"/>
    <lineage>
        <taxon>Bacteria</taxon>
        <taxon>Pseudomonadati</taxon>
        <taxon>Pseudomonadota</taxon>
        <taxon>Gammaproteobacteria</taxon>
        <taxon>Cellvibrionales</taxon>
        <taxon>Cellvibrionaceae</taxon>
        <taxon>Umboniibacter</taxon>
    </lineage>
</organism>
<evidence type="ECO:0000259" key="1">
    <source>
        <dbReference type="Pfam" id="PF01443"/>
    </source>
</evidence>
<keyword evidence="3" id="KW-1185">Reference proteome</keyword>
<dbReference type="InterPro" id="IPR027351">
    <property type="entry name" value="(+)RNA_virus_helicase_core_dom"/>
</dbReference>
<gene>
    <name evidence="2" type="ORF">DFR27_0633</name>
</gene>
<dbReference type="SUPFAM" id="SSF52540">
    <property type="entry name" value="P-loop containing nucleoside triphosphate hydrolases"/>
    <property type="match status" value="1"/>
</dbReference>
<dbReference type="OrthoDB" id="5895180at2"/>
<reference evidence="2 3" key="1">
    <citation type="submission" date="2018-10" db="EMBL/GenBank/DDBJ databases">
        <title>Genomic Encyclopedia of Type Strains, Phase IV (KMG-IV): sequencing the most valuable type-strain genomes for metagenomic binning, comparative biology and taxonomic classification.</title>
        <authorList>
            <person name="Goeker M."/>
        </authorList>
    </citation>
    <scope>NUCLEOTIDE SEQUENCE [LARGE SCALE GENOMIC DNA]</scope>
    <source>
        <strain evidence="2 3">DSM 25080</strain>
    </source>
</reference>
<dbReference type="Proteomes" id="UP000267187">
    <property type="component" value="Unassembled WGS sequence"/>
</dbReference>